<evidence type="ECO:0000256" key="1">
    <source>
        <dbReference type="ARBA" id="ARBA00000085"/>
    </source>
</evidence>
<dbReference type="FunFam" id="1.10.287.130:FF:000002">
    <property type="entry name" value="Two-component osmosensing histidine kinase"/>
    <property type="match status" value="1"/>
</dbReference>
<keyword evidence="18" id="KW-0175">Coiled coil</keyword>
<comment type="catalytic activity">
    <reaction evidence="1">
        <text>ATP + protein L-histidine = ADP + protein N-phospho-L-histidine.</text>
        <dbReference type="EC" id="2.7.13.3"/>
    </reaction>
</comment>
<evidence type="ECO:0000313" key="24">
    <source>
        <dbReference type="EMBL" id="RAI43325.1"/>
    </source>
</evidence>
<comment type="subcellular location">
    <subcellularLocation>
        <location evidence="2">Cell membrane</location>
        <topology evidence="2">Multi-pass membrane protein</topology>
    </subcellularLocation>
</comment>
<evidence type="ECO:0000256" key="17">
    <source>
        <dbReference type="PROSITE-ProRule" id="PRU00169"/>
    </source>
</evidence>
<dbReference type="Gene3D" id="3.40.50.2300">
    <property type="match status" value="1"/>
</dbReference>
<dbReference type="Pfam" id="PF00072">
    <property type="entry name" value="Response_reg"/>
    <property type="match status" value="1"/>
</dbReference>
<dbReference type="InterPro" id="IPR036097">
    <property type="entry name" value="HisK_dim/P_sf"/>
</dbReference>
<keyword evidence="10" id="KW-0067">ATP-binding</keyword>
<feature type="coiled-coil region" evidence="18">
    <location>
        <begin position="338"/>
        <end position="372"/>
    </location>
</feature>
<dbReference type="InterPro" id="IPR004358">
    <property type="entry name" value="Sig_transdc_His_kin-like_C"/>
</dbReference>
<evidence type="ECO:0000256" key="6">
    <source>
        <dbReference type="ARBA" id="ARBA00022679"/>
    </source>
</evidence>
<keyword evidence="5 17" id="KW-0597">Phosphoprotein</keyword>
<dbReference type="OrthoDB" id="9813151at2"/>
<feature type="transmembrane region" description="Helical" evidence="20">
    <location>
        <begin position="29"/>
        <end position="51"/>
    </location>
</feature>
<dbReference type="Gene3D" id="3.30.565.10">
    <property type="entry name" value="Histidine kinase-like ATPase, C-terminal domain"/>
    <property type="match status" value="1"/>
</dbReference>
<dbReference type="InterPro" id="IPR054327">
    <property type="entry name" value="His-kinase-like_sensor"/>
</dbReference>
<dbReference type="InterPro" id="IPR036641">
    <property type="entry name" value="HPT_dom_sf"/>
</dbReference>
<evidence type="ECO:0000256" key="5">
    <source>
        <dbReference type="ARBA" id="ARBA00022553"/>
    </source>
</evidence>
<dbReference type="PANTHER" id="PTHR45339:SF1">
    <property type="entry name" value="HYBRID SIGNAL TRANSDUCTION HISTIDINE KINASE J"/>
    <property type="match status" value="1"/>
</dbReference>
<dbReference type="InterPro" id="IPR001789">
    <property type="entry name" value="Sig_transdc_resp-reg_receiver"/>
</dbReference>
<evidence type="ECO:0000256" key="19">
    <source>
        <dbReference type="SAM" id="MobiDB-lite"/>
    </source>
</evidence>
<proteinExistence type="predicted"/>
<dbReference type="InterPro" id="IPR005467">
    <property type="entry name" value="His_kinase_dom"/>
</dbReference>
<reference evidence="24 25" key="1">
    <citation type="submission" date="2017-07" db="EMBL/GenBank/DDBJ databases">
        <title>Draft Genome Sequences of Select Purple Nonsulfur Bacteria.</title>
        <authorList>
            <person name="Lasarre B."/>
            <person name="Mckinlay J.B."/>
        </authorList>
    </citation>
    <scope>NUCLEOTIDE SEQUENCE [LARGE SCALE GENOMIC DNA]</scope>
    <source>
        <strain evidence="24 25">DSM 5909</strain>
    </source>
</reference>
<dbReference type="FunFam" id="3.30.565.10:FF:000010">
    <property type="entry name" value="Sensor histidine kinase RcsC"/>
    <property type="match status" value="1"/>
</dbReference>
<evidence type="ECO:0000256" key="14">
    <source>
        <dbReference type="ARBA" id="ARBA00064003"/>
    </source>
</evidence>
<feature type="compositionally biased region" description="Low complexity" evidence="19">
    <location>
        <begin position="14"/>
        <end position="23"/>
    </location>
</feature>
<feature type="domain" description="Histidine kinase" evidence="21">
    <location>
        <begin position="380"/>
        <end position="601"/>
    </location>
</feature>
<evidence type="ECO:0000256" key="7">
    <source>
        <dbReference type="ARBA" id="ARBA00022692"/>
    </source>
</evidence>
<evidence type="ECO:0000313" key="25">
    <source>
        <dbReference type="Proteomes" id="UP000249130"/>
    </source>
</evidence>
<dbReference type="InterPro" id="IPR036890">
    <property type="entry name" value="HATPase_C_sf"/>
</dbReference>
<feature type="transmembrane region" description="Helical" evidence="20">
    <location>
        <begin position="311"/>
        <end position="332"/>
    </location>
</feature>
<dbReference type="Pfam" id="PF00512">
    <property type="entry name" value="HisKA"/>
    <property type="match status" value="1"/>
</dbReference>
<evidence type="ECO:0000259" key="23">
    <source>
        <dbReference type="PROSITE" id="PS50894"/>
    </source>
</evidence>
<dbReference type="SMART" id="SM00387">
    <property type="entry name" value="HATPase_c"/>
    <property type="match status" value="1"/>
</dbReference>
<sequence>MTAADHNDPPPEQPATAGGAAPTRPSRPYAGLIAGAVLVIATVIGMNALVLGNLRESALEAAAQSLAQRSAILAEQAERALQSVDLTLSALLEHVPESLTIDPAAFARRLSGLSTHALLREKTTGLPQLEALSIIDDSGLLVNFSRSWPAPAVSIADRDHFVRLRQSRTPVSVVSPPLQSRVSGHWLVGLHRRLETYDGTFMGVLSASLSLAYFEGFYRSVALSEADSFALMGQDGVLLIRHPQVVPLIGRSFNVLHGGRQPYTERAVSPLDGRERVWAVQPLKTYPLVMVATTTTDHALTGWHGIVRLSVFLSAVAAFVVVLATLCIALWWNEQSKAERARTAHMEAENARARAEAELLREREKTAEAANRAKSDFLATMSHEIRTPMNALIGLASTLLESDLDDEQRLCVTALHDSGDNLLRILNDILDFSKLEAGRLEFEQLPFSPATLVDNVVSIIGLRAAARDLGVHATMAPDVPAALVGDAGRIRQVLLNLLSNAVKFTSAGDITVCTRCVSRDAARVAIEWSVSDTGMGIPADRIPRLFEKFSQADSSINRRFGGTGLGLAICKHIVDQMGGSITVESVEGRGTTFRVRLSLPWSDTFRVEQRADAGAVEALRTRLAALGRPLRLLIAEDNPTNQLVAVKMLKEFGIVPRLVNDGVEAVEATALTRFDLVLMDVRMPQMDGLEATRAIRARGGPDGGVPIVAITANAYPEDVKICRDSGMNGFVAKPLRKQALIEAVLTVVQTLAPETPDSTPVEIDHRTLALLSEEIGRDGTDLALQVFLRETQARLARLRGPASGLSTETIVAEAHTLKGAAAIVGAVSLSRVAAELEATAPAPASPDYTRMLDRLEASFAATRRGLVEHAAAA</sequence>
<name>A0A327L073_9BRAD</name>
<organism evidence="24 25">
    <name type="scientific">Rhodoplanes roseus</name>
    <dbReference type="NCBI Taxonomy" id="29409"/>
    <lineage>
        <taxon>Bacteria</taxon>
        <taxon>Pseudomonadati</taxon>
        <taxon>Pseudomonadota</taxon>
        <taxon>Alphaproteobacteria</taxon>
        <taxon>Hyphomicrobiales</taxon>
        <taxon>Nitrobacteraceae</taxon>
        <taxon>Rhodoplanes</taxon>
    </lineage>
</organism>
<comment type="subunit">
    <text evidence="14">At low DSF concentrations, interacts with RpfF.</text>
</comment>
<feature type="domain" description="HPt" evidence="23">
    <location>
        <begin position="776"/>
        <end position="873"/>
    </location>
</feature>
<dbReference type="Gene3D" id="1.20.120.160">
    <property type="entry name" value="HPT domain"/>
    <property type="match status" value="1"/>
</dbReference>
<dbReference type="SMART" id="SM00448">
    <property type="entry name" value="REC"/>
    <property type="match status" value="1"/>
</dbReference>
<dbReference type="InterPro" id="IPR008207">
    <property type="entry name" value="Sig_transdc_His_kin_Hpt_dom"/>
</dbReference>
<dbReference type="SUPFAM" id="SSF55874">
    <property type="entry name" value="ATPase domain of HSP90 chaperone/DNA topoisomerase II/histidine kinase"/>
    <property type="match status" value="1"/>
</dbReference>
<dbReference type="Pfam" id="PF02518">
    <property type="entry name" value="HATPase_c"/>
    <property type="match status" value="1"/>
</dbReference>
<evidence type="ECO:0000256" key="15">
    <source>
        <dbReference type="ARBA" id="ARBA00068150"/>
    </source>
</evidence>
<dbReference type="CDD" id="cd00082">
    <property type="entry name" value="HisKA"/>
    <property type="match status" value="1"/>
</dbReference>
<dbReference type="CDD" id="cd12915">
    <property type="entry name" value="PDC2_DGC_like"/>
    <property type="match status" value="1"/>
</dbReference>
<dbReference type="PROSITE" id="PS50109">
    <property type="entry name" value="HIS_KIN"/>
    <property type="match status" value="1"/>
</dbReference>
<dbReference type="AlphaFoldDB" id="A0A327L073"/>
<dbReference type="SUPFAM" id="SSF47384">
    <property type="entry name" value="Homodimeric domain of signal transducing histidine kinase"/>
    <property type="match status" value="1"/>
</dbReference>
<feature type="modified residue" description="4-aspartylphosphate" evidence="17">
    <location>
        <position position="680"/>
    </location>
</feature>
<dbReference type="Proteomes" id="UP000249130">
    <property type="component" value="Unassembled WGS sequence"/>
</dbReference>
<dbReference type="CDD" id="cd17546">
    <property type="entry name" value="REC_hyHK_CKI1_RcsC-like"/>
    <property type="match status" value="1"/>
</dbReference>
<dbReference type="InterPro" id="IPR003594">
    <property type="entry name" value="HATPase_dom"/>
</dbReference>
<comment type="caution">
    <text evidence="24">The sequence shown here is derived from an EMBL/GenBank/DDBJ whole genome shotgun (WGS) entry which is preliminary data.</text>
</comment>
<keyword evidence="11 20" id="KW-1133">Transmembrane helix</keyword>
<dbReference type="InterPro" id="IPR003661">
    <property type="entry name" value="HisK_dim/P_dom"/>
</dbReference>
<dbReference type="GO" id="GO:0005524">
    <property type="term" value="F:ATP binding"/>
    <property type="evidence" value="ECO:0007669"/>
    <property type="project" value="UniProtKB-KW"/>
</dbReference>
<feature type="region of interest" description="Disordered" evidence="19">
    <location>
        <begin position="1"/>
        <end position="23"/>
    </location>
</feature>
<evidence type="ECO:0000259" key="21">
    <source>
        <dbReference type="PROSITE" id="PS50109"/>
    </source>
</evidence>
<dbReference type="CDD" id="cd00088">
    <property type="entry name" value="HPT"/>
    <property type="match status" value="1"/>
</dbReference>
<keyword evidence="9" id="KW-0418">Kinase</keyword>
<dbReference type="PROSITE" id="PS50894">
    <property type="entry name" value="HPT"/>
    <property type="match status" value="1"/>
</dbReference>
<dbReference type="CDD" id="cd12914">
    <property type="entry name" value="PDC1_DGC_like"/>
    <property type="match status" value="1"/>
</dbReference>
<keyword evidence="4" id="KW-1003">Cell membrane</keyword>
<evidence type="ECO:0000256" key="13">
    <source>
        <dbReference type="ARBA" id="ARBA00023136"/>
    </source>
</evidence>
<evidence type="ECO:0000256" key="10">
    <source>
        <dbReference type="ARBA" id="ARBA00022840"/>
    </source>
</evidence>
<protein>
    <recommendedName>
        <fullName evidence="15">Sensory/regulatory protein RpfC</fullName>
        <ecNumber evidence="3">2.7.13.3</ecNumber>
    </recommendedName>
</protein>
<dbReference type="SUPFAM" id="SSF47226">
    <property type="entry name" value="Histidine-containing phosphotransfer domain, HPT domain"/>
    <property type="match status" value="1"/>
</dbReference>
<gene>
    <name evidence="24" type="ORF">CH341_14865</name>
</gene>
<evidence type="ECO:0000256" key="2">
    <source>
        <dbReference type="ARBA" id="ARBA00004651"/>
    </source>
</evidence>
<evidence type="ECO:0000256" key="12">
    <source>
        <dbReference type="ARBA" id="ARBA00023012"/>
    </source>
</evidence>
<evidence type="ECO:0000256" key="3">
    <source>
        <dbReference type="ARBA" id="ARBA00012438"/>
    </source>
</evidence>
<evidence type="ECO:0000256" key="11">
    <source>
        <dbReference type="ARBA" id="ARBA00022989"/>
    </source>
</evidence>
<keyword evidence="8" id="KW-0547">Nucleotide-binding</keyword>
<keyword evidence="6" id="KW-0808">Transferase</keyword>
<dbReference type="InterPro" id="IPR011006">
    <property type="entry name" value="CheY-like_superfamily"/>
</dbReference>
<dbReference type="RefSeq" id="WP_111419805.1">
    <property type="nucleotide sequence ID" value="NZ_NPEX01000094.1"/>
</dbReference>
<dbReference type="CDD" id="cd16922">
    <property type="entry name" value="HATPase_EvgS-ArcB-TorS-like"/>
    <property type="match status" value="1"/>
</dbReference>
<evidence type="ECO:0000256" key="20">
    <source>
        <dbReference type="SAM" id="Phobius"/>
    </source>
</evidence>
<evidence type="ECO:0000259" key="22">
    <source>
        <dbReference type="PROSITE" id="PS50110"/>
    </source>
</evidence>
<dbReference type="PROSITE" id="PS50110">
    <property type="entry name" value="RESPONSE_REGULATORY"/>
    <property type="match status" value="1"/>
</dbReference>
<dbReference type="SMART" id="SM00388">
    <property type="entry name" value="HisKA"/>
    <property type="match status" value="1"/>
</dbReference>
<dbReference type="PANTHER" id="PTHR45339">
    <property type="entry name" value="HYBRID SIGNAL TRANSDUCTION HISTIDINE KINASE J"/>
    <property type="match status" value="1"/>
</dbReference>
<dbReference type="Pfam" id="PF01627">
    <property type="entry name" value="Hpt"/>
    <property type="match status" value="1"/>
</dbReference>
<dbReference type="GO" id="GO:0005886">
    <property type="term" value="C:plasma membrane"/>
    <property type="evidence" value="ECO:0007669"/>
    <property type="project" value="UniProtKB-SubCell"/>
</dbReference>
<dbReference type="PRINTS" id="PR00344">
    <property type="entry name" value="BCTRLSENSOR"/>
</dbReference>
<keyword evidence="7 20" id="KW-0812">Transmembrane</keyword>
<dbReference type="Gene3D" id="3.30.450.20">
    <property type="entry name" value="PAS domain"/>
    <property type="match status" value="2"/>
</dbReference>
<evidence type="ECO:0000256" key="9">
    <source>
        <dbReference type="ARBA" id="ARBA00022777"/>
    </source>
</evidence>
<evidence type="ECO:0000256" key="18">
    <source>
        <dbReference type="SAM" id="Coils"/>
    </source>
</evidence>
<dbReference type="EC" id="2.7.13.3" evidence="3"/>
<dbReference type="Pfam" id="PF22588">
    <property type="entry name" value="dCache_1_like"/>
    <property type="match status" value="1"/>
</dbReference>
<evidence type="ECO:0000256" key="8">
    <source>
        <dbReference type="ARBA" id="ARBA00022741"/>
    </source>
</evidence>
<evidence type="ECO:0000256" key="16">
    <source>
        <dbReference type="PROSITE-ProRule" id="PRU00110"/>
    </source>
</evidence>
<accession>A0A327L073</accession>
<dbReference type="Gene3D" id="1.10.287.130">
    <property type="match status" value="1"/>
</dbReference>
<dbReference type="EMBL" id="NPEX01000094">
    <property type="protein sequence ID" value="RAI43325.1"/>
    <property type="molecule type" value="Genomic_DNA"/>
</dbReference>
<dbReference type="SUPFAM" id="SSF52172">
    <property type="entry name" value="CheY-like"/>
    <property type="match status" value="1"/>
</dbReference>
<keyword evidence="25" id="KW-1185">Reference proteome</keyword>
<dbReference type="GO" id="GO:0000155">
    <property type="term" value="F:phosphorelay sensor kinase activity"/>
    <property type="evidence" value="ECO:0007669"/>
    <property type="project" value="InterPro"/>
</dbReference>
<evidence type="ECO:0000256" key="4">
    <source>
        <dbReference type="ARBA" id="ARBA00022475"/>
    </source>
</evidence>
<keyword evidence="13 20" id="KW-0472">Membrane</keyword>
<keyword evidence="12" id="KW-0902">Two-component regulatory system</keyword>
<feature type="modified residue" description="Phosphohistidine" evidence="16">
    <location>
        <position position="815"/>
    </location>
</feature>
<feature type="domain" description="Response regulatory" evidence="22">
    <location>
        <begin position="631"/>
        <end position="748"/>
    </location>
</feature>